<keyword evidence="9" id="KW-1185">Reference proteome</keyword>
<feature type="transmembrane region" description="Helical" evidence="6">
    <location>
        <begin position="772"/>
        <end position="791"/>
    </location>
</feature>
<evidence type="ECO:0000256" key="5">
    <source>
        <dbReference type="ARBA" id="ARBA00023136"/>
    </source>
</evidence>
<comment type="subcellular location">
    <subcellularLocation>
        <location evidence="1">Membrane</location>
        <topology evidence="1">Multi-pass membrane protein</topology>
    </subcellularLocation>
</comment>
<gene>
    <name evidence="8" type="ORF">WH47_03359</name>
</gene>
<feature type="transmembrane region" description="Helical" evidence="6">
    <location>
        <begin position="384"/>
        <end position="409"/>
    </location>
</feature>
<evidence type="ECO:0000313" key="9">
    <source>
        <dbReference type="Proteomes" id="UP000053825"/>
    </source>
</evidence>
<keyword evidence="4 6" id="KW-1133">Transmembrane helix</keyword>
<dbReference type="GO" id="GO:0016020">
    <property type="term" value="C:membrane"/>
    <property type="evidence" value="ECO:0007669"/>
    <property type="project" value="UniProtKB-SubCell"/>
</dbReference>
<dbReference type="PANTHER" id="PTHR10796:SF130">
    <property type="entry name" value="PATCHED DOMAIN-CONTAINING PROTEIN 3-LIKE PROTEIN"/>
    <property type="match status" value="1"/>
</dbReference>
<dbReference type="InterPro" id="IPR053958">
    <property type="entry name" value="HMGCR/SNAP/NPC1-like_SSD"/>
</dbReference>
<feature type="domain" description="SSD" evidence="7">
    <location>
        <begin position="355"/>
        <end position="515"/>
    </location>
</feature>
<feature type="domain" description="SSD" evidence="7">
    <location>
        <begin position="804"/>
        <end position="920"/>
    </location>
</feature>
<dbReference type="OrthoDB" id="6510177at2759"/>
<evidence type="ECO:0000256" key="4">
    <source>
        <dbReference type="ARBA" id="ARBA00022989"/>
    </source>
</evidence>
<dbReference type="PANTHER" id="PTHR10796">
    <property type="entry name" value="PATCHED-RELATED"/>
    <property type="match status" value="1"/>
</dbReference>
<keyword evidence="5 6" id="KW-0472">Membrane</keyword>
<dbReference type="AlphaFoldDB" id="A0A0L7RBR3"/>
<dbReference type="Pfam" id="PF03176">
    <property type="entry name" value="MMPL"/>
    <property type="match status" value="1"/>
</dbReference>
<evidence type="ECO:0000256" key="3">
    <source>
        <dbReference type="ARBA" id="ARBA00022692"/>
    </source>
</evidence>
<reference evidence="8 9" key="1">
    <citation type="submission" date="2015-07" db="EMBL/GenBank/DDBJ databases">
        <title>The genome of Habropoda laboriosa.</title>
        <authorList>
            <person name="Pan H."/>
            <person name="Kapheim K."/>
        </authorList>
    </citation>
    <scope>NUCLEOTIDE SEQUENCE [LARGE SCALE GENOMIC DNA]</scope>
    <source>
        <strain evidence="8">0110345459</strain>
    </source>
</reference>
<feature type="transmembrane region" description="Helical" evidence="6">
    <location>
        <begin position="351"/>
        <end position="372"/>
    </location>
</feature>
<feature type="transmembrane region" description="Helical" evidence="6">
    <location>
        <begin position="101"/>
        <end position="121"/>
    </location>
</feature>
<dbReference type="EMBL" id="KQ414617">
    <property type="protein sequence ID" value="KOC68201.1"/>
    <property type="molecule type" value="Genomic_DNA"/>
</dbReference>
<evidence type="ECO:0000313" key="8">
    <source>
        <dbReference type="EMBL" id="KOC68201.1"/>
    </source>
</evidence>
<dbReference type="PROSITE" id="PS50156">
    <property type="entry name" value="SSD"/>
    <property type="match status" value="2"/>
</dbReference>
<dbReference type="InterPro" id="IPR051697">
    <property type="entry name" value="Patched_domain-protein"/>
</dbReference>
<feature type="transmembrane region" description="Helical" evidence="6">
    <location>
        <begin position="415"/>
        <end position="434"/>
    </location>
</feature>
<dbReference type="Gene3D" id="1.20.1640.10">
    <property type="entry name" value="Multidrug efflux transporter AcrB transmembrane domain"/>
    <property type="match status" value="2"/>
</dbReference>
<dbReference type="STRING" id="597456.A0A0L7RBR3"/>
<proteinExistence type="inferred from homology"/>
<accession>A0A0L7RBR3</accession>
<name>A0A0L7RBR3_9HYME</name>
<dbReference type="Pfam" id="PF12349">
    <property type="entry name" value="Sterol-sensing"/>
    <property type="match status" value="1"/>
</dbReference>
<organism evidence="8 9">
    <name type="scientific">Habropoda laboriosa</name>
    <dbReference type="NCBI Taxonomy" id="597456"/>
    <lineage>
        <taxon>Eukaryota</taxon>
        <taxon>Metazoa</taxon>
        <taxon>Ecdysozoa</taxon>
        <taxon>Arthropoda</taxon>
        <taxon>Hexapoda</taxon>
        <taxon>Insecta</taxon>
        <taxon>Pterygota</taxon>
        <taxon>Neoptera</taxon>
        <taxon>Endopterygota</taxon>
        <taxon>Hymenoptera</taxon>
        <taxon>Apocrita</taxon>
        <taxon>Aculeata</taxon>
        <taxon>Apoidea</taxon>
        <taxon>Anthophila</taxon>
        <taxon>Apidae</taxon>
        <taxon>Habropoda</taxon>
    </lineage>
</organism>
<evidence type="ECO:0000256" key="1">
    <source>
        <dbReference type="ARBA" id="ARBA00004141"/>
    </source>
</evidence>
<keyword evidence="3 6" id="KW-0812">Transmembrane</keyword>
<feature type="transmembrane region" description="Helical" evidence="6">
    <location>
        <begin position="824"/>
        <end position="842"/>
    </location>
</feature>
<evidence type="ECO:0000256" key="6">
    <source>
        <dbReference type="SAM" id="Phobius"/>
    </source>
</evidence>
<sequence>VASAAIVQAKLRAERYIIVADYFQRWSHACCRTQPCAYQRSPAVDIRSPYDLSVGTARMEPPRRGNRAITWKRLKDLLLDLHQNSDRVFYRIGLSIGKRPWLWLLVAFCINCLCAPGMIFWKEELDDVELFVPQDSVIRTDADWVKTHFRDDFRYESIIVTAPNVLEPEVLRSISKIEQAVKSVVVKNSTWEDVCAGYFTWFNMDDTTDIFKDLEVTEDILYELNRKVLKNGCIYQSIIQLWETSLMKNVHNLTKKEILEDVNKAIRHKINDNVLLDIVPLLSRIFYDKKGRIKGANATILNWMLKKSNPNSADWELEFINRVLHSNITFPPGMEIYAIASRSYIDSLHQILNSNLTVLCCGISLIAVYVMAMIGKCNALEQRIYLSVMGVSVVGQAILSSYGVCYYLGYSYGPIHSILPFLLLGIGVDNMFVIMQSLDNLSETDQAAEIPIRIAKAVQQSGMSITVTSFTNVIAFAFGITTVMPCLRSFYAFATLGILFLYIYEIIFFISCLVYDEKRLEARKDGCFCRPKLNWKPNDCSQRNTQQIIFENYIGPGVTKITTKVIILLITAGCLCINTWAVFQLEQNFDPLWYLNQDSYPIQFNDKLRQYFPMYGKRAGIYMTGVDYYEDRKSLNKLVEVLGQNQFVNNGTLEPWFIAYEKWLNTTNKGDIESKEEYYNILTEYLLLTKEGQAYIKDIHFDKLPAGDYNITTSQIPIQHIMINTASEQIQAMQSIRETVQATNFSQGLDYIAIFSPDYVSWTANKVIGEELTRNLCLEILTIGIVIVIFLRNLRASFWVICCVFFTLIDLLGAMYFLNLTIEMSSSIMILLCAGLAVDYAAHMGLEFLRTKGSKNERAIATLSIIGPAVFNGGLSTFLAFVLLGSSEAYLFSTFFKLFTCVVIFGLFHGLLFLPVILSILGPEQGVGKEKKETVTREHNGYCNVPLSQSKKGDVMTKKKRKKERKLLENYLLTLFQVFQ</sequence>
<feature type="transmembrane region" description="Helical" evidence="6">
    <location>
        <begin position="490"/>
        <end position="515"/>
    </location>
</feature>
<dbReference type="Proteomes" id="UP000053825">
    <property type="component" value="Unassembled WGS sequence"/>
</dbReference>
<evidence type="ECO:0000259" key="7">
    <source>
        <dbReference type="PROSITE" id="PS50156"/>
    </source>
</evidence>
<dbReference type="InterPro" id="IPR000731">
    <property type="entry name" value="SSD"/>
</dbReference>
<feature type="transmembrane region" description="Helical" evidence="6">
    <location>
        <begin position="896"/>
        <end position="922"/>
    </location>
</feature>
<protein>
    <submittedName>
        <fullName evidence="8">Patched domain-containing protein 3</fullName>
    </submittedName>
</protein>
<comment type="similarity">
    <text evidence="2">Belongs to the patched family.</text>
</comment>
<feature type="transmembrane region" description="Helical" evidence="6">
    <location>
        <begin position="863"/>
        <end position="884"/>
    </location>
</feature>
<feature type="non-terminal residue" evidence="8">
    <location>
        <position position="1"/>
    </location>
</feature>
<dbReference type="InterPro" id="IPR004869">
    <property type="entry name" value="MMPL_dom"/>
</dbReference>
<feature type="transmembrane region" description="Helical" evidence="6">
    <location>
        <begin position="463"/>
        <end position="484"/>
    </location>
</feature>
<evidence type="ECO:0000256" key="2">
    <source>
        <dbReference type="ARBA" id="ARBA00005585"/>
    </source>
</evidence>
<feature type="transmembrane region" description="Helical" evidence="6">
    <location>
        <begin position="798"/>
        <end position="818"/>
    </location>
</feature>
<feature type="transmembrane region" description="Helical" evidence="6">
    <location>
        <begin position="565"/>
        <end position="583"/>
    </location>
</feature>
<dbReference type="SUPFAM" id="SSF82866">
    <property type="entry name" value="Multidrug efflux transporter AcrB transmembrane domain"/>
    <property type="match status" value="2"/>
</dbReference>